<organism evidence="2 3">
    <name type="scientific">Corallococcus coralloides</name>
    <name type="common">Myxococcus coralloides</name>
    <dbReference type="NCBI Taxonomy" id="184914"/>
    <lineage>
        <taxon>Bacteria</taxon>
        <taxon>Pseudomonadati</taxon>
        <taxon>Myxococcota</taxon>
        <taxon>Myxococcia</taxon>
        <taxon>Myxococcales</taxon>
        <taxon>Cystobacterineae</taxon>
        <taxon>Myxococcaceae</taxon>
        <taxon>Corallococcus</taxon>
    </lineage>
</organism>
<sequence length="87" mass="9899">MNGKNFDALQLATRTPWEVKTDNFDTYSDFLKGRVLSDQVAEMRSEREIARACGFDFRVGVRSEAHKEALGEQAPDLSDLIVVMDWC</sequence>
<dbReference type="RefSeq" id="WP_346428668.1">
    <property type="nucleotide sequence ID" value="NZ_CP034669.1"/>
</dbReference>
<dbReference type="EMBL" id="CP034669">
    <property type="protein sequence ID" value="QAT84919.1"/>
    <property type="molecule type" value="Genomic_DNA"/>
</dbReference>
<name>A0A410RSN7_CORCK</name>
<gene>
    <name evidence="2" type="ORF">EJ065_3356</name>
</gene>
<proteinExistence type="predicted"/>
<protein>
    <recommendedName>
        <fullName evidence="1">DUF6310 domain-containing protein</fullName>
    </recommendedName>
</protein>
<dbReference type="Pfam" id="PF19829">
    <property type="entry name" value="DUF6310"/>
    <property type="match status" value="1"/>
</dbReference>
<reference evidence="2 3" key="1">
    <citation type="submission" date="2018-12" db="EMBL/GenBank/DDBJ databases">
        <title>Complete Genome Sequence of the Corallopyronin A producing Myxobacterium Corallococcus coralloides B035.</title>
        <authorList>
            <person name="Bouhired S.M."/>
            <person name="Rupp O."/>
            <person name="Blom J."/>
            <person name="Schaeberle T.F."/>
            <person name="Kehraus S."/>
            <person name="Schiefer A."/>
            <person name="Pfarr K."/>
            <person name="Goesmann A."/>
            <person name="Hoerauf A."/>
            <person name="Koenig G.M."/>
        </authorList>
    </citation>
    <scope>NUCLEOTIDE SEQUENCE [LARGE SCALE GENOMIC DNA]</scope>
    <source>
        <strain evidence="2 3">B035</strain>
    </source>
</reference>
<dbReference type="Proteomes" id="UP000288758">
    <property type="component" value="Chromosome"/>
</dbReference>
<dbReference type="InterPro" id="IPR046277">
    <property type="entry name" value="DUF6310"/>
</dbReference>
<evidence type="ECO:0000313" key="2">
    <source>
        <dbReference type="EMBL" id="QAT84919.1"/>
    </source>
</evidence>
<dbReference type="AlphaFoldDB" id="A0A410RSN7"/>
<evidence type="ECO:0000259" key="1">
    <source>
        <dbReference type="Pfam" id="PF19829"/>
    </source>
</evidence>
<feature type="domain" description="DUF6310" evidence="1">
    <location>
        <begin position="2"/>
        <end position="87"/>
    </location>
</feature>
<accession>A0A410RSN7</accession>
<evidence type="ECO:0000313" key="3">
    <source>
        <dbReference type="Proteomes" id="UP000288758"/>
    </source>
</evidence>